<dbReference type="Proteomes" id="UP000799754">
    <property type="component" value="Unassembled WGS sequence"/>
</dbReference>
<gene>
    <name evidence="1" type="ORF">BU25DRAFT_407840</name>
</gene>
<evidence type="ECO:0000313" key="1">
    <source>
        <dbReference type="EMBL" id="KAF2631324.1"/>
    </source>
</evidence>
<protein>
    <submittedName>
        <fullName evidence="1">RmlC-like cupin</fullName>
    </submittedName>
</protein>
<organism evidence="1 2">
    <name type="scientific">Macroventuria anomochaeta</name>
    <dbReference type="NCBI Taxonomy" id="301207"/>
    <lineage>
        <taxon>Eukaryota</taxon>
        <taxon>Fungi</taxon>
        <taxon>Dikarya</taxon>
        <taxon>Ascomycota</taxon>
        <taxon>Pezizomycotina</taxon>
        <taxon>Dothideomycetes</taxon>
        <taxon>Pleosporomycetidae</taxon>
        <taxon>Pleosporales</taxon>
        <taxon>Pleosporineae</taxon>
        <taxon>Didymellaceae</taxon>
        <taxon>Macroventuria</taxon>
    </lineage>
</organism>
<sequence>MRGSQKPIVLGTKDIANTASESFPDPSTGGDVSWKTLISAPKTSTDTFTVGIATCAPGTSSGCRGHLKLHLHKQAEIYHVTQGKGIVTIDGKEHEVSKGSVVWIPGDAEHGIENVGEEDLVWLYAFAADGFADIVYRFEESGPGKEKAKL</sequence>
<name>A0ACB6SB89_9PLEO</name>
<evidence type="ECO:0000313" key="2">
    <source>
        <dbReference type="Proteomes" id="UP000799754"/>
    </source>
</evidence>
<accession>A0ACB6SB89</accession>
<proteinExistence type="predicted"/>
<dbReference type="EMBL" id="MU006705">
    <property type="protein sequence ID" value="KAF2631324.1"/>
    <property type="molecule type" value="Genomic_DNA"/>
</dbReference>
<keyword evidence="2" id="KW-1185">Reference proteome</keyword>
<reference evidence="1" key="1">
    <citation type="journal article" date="2020" name="Stud. Mycol.">
        <title>101 Dothideomycetes genomes: a test case for predicting lifestyles and emergence of pathogens.</title>
        <authorList>
            <person name="Haridas S."/>
            <person name="Albert R."/>
            <person name="Binder M."/>
            <person name="Bloem J."/>
            <person name="Labutti K."/>
            <person name="Salamov A."/>
            <person name="Andreopoulos B."/>
            <person name="Baker S."/>
            <person name="Barry K."/>
            <person name="Bills G."/>
            <person name="Bluhm B."/>
            <person name="Cannon C."/>
            <person name="Castanera R."/>
            <person name="Culley D."/>
            <person name="Daum C."/>
            <person name="Ezra D."/>
            <person name="Gonzalez J."/>
            <person name="Henrissat B."/>
            <person name="Kuo A."/>
            <person name="Liang C."/>
            <person name="Lipzen A."/>
            <person name="Lutzoni F."/>
            <person name="Magnuson J."/>
            <person name="Mondo S."/>
            <person name="Nolan M."/>
            <person name="Ohm R."/>
            <person name="Pangilinan J."/>
            <person name="Park H.-J."/>
            <person name="Ramirez L."/>
            <person name="Alfaro M."/>
            <person name="Sun H."/>
            <person name="Tritt A."/>
            <person name="Yoshinaga Y."/>
            <person name="Zwiers L.-H."/>
            <person name="Turgeon B."/>
            <person name="Goodwin S."/>
            <person name="Spatafora J."/>
            <person name="Crous P."/>
            <person name="Grigoriev I."/>
        </authorList>
    </citation>
    <scope>NUCLEOTIDE SEQUENCE</scope>
    <source>
        <strain evidence="1">CBS 525.71</strain>
    </source>
</reference>
<comment type="caution">
    <text evidence="1">The sequence shown here is derived from an EMBL/GenBank/DDBJ whole genome shotgun (WGS) entry which is preliminary data.</text>
</comment>